<dbReference type="AlphaFoldDB" id="A0AAJ0CBR1"/>
<proteinExistence type="predicted"/>
<name>A0AAJ0CBR1_9HYPO</name>
<feature type="region of interest" description="Disordered" evidence="1">
    <location>
        <begin position="239"/>
        <end position="272"/>
    </location>
</feature>
<organism evidence="4 5">
    <name type="scientific">Conoideocrella luteorostrata</name>
    <dbReference type="NCBI Taxonomy" id="1105319"/>
    <lineage>
        <taxon>Eukaryota</taxon>
        <taxon>Fungi</taxon>
        <taxon>Dikarya</taxon>
        <taxon>Ascomycota</taxon>
        <taxon>Pezizomycotina</taxon>
        <taxon>Sordariomycetes</taxon>
        <taxon>Hypocreomycetidae</taxon>
        <taxon>Hypocreales</taxon>
        <taxon>Clavicipitaceae</taxon>
        <taxon>Conoideocrella</taxon>
    </lineage>
</organism>
<feature type="domain" description="DUF7029" evidence="3">
    <location>
        <begin position="126"/>
        <end position="223"/>
    </location>
</feature>
<accession>A0AAJ0CBR1</accession>
<feature type="compositionally biased region" description="Low complexity" evidence="1">
    <location>
        <begin position="243"/>
        <end position="268"/>
    </location>
</feature>
<evidence type="ECO:0000256" key="2">
    <source>
        <dbReference type="SAM" id="SignalP"/>
    </source>
</evidence>
<dbReference type="EMBL" id="JASWJB010000474">
    <property type="protein sequence ID" value="KAK2590183.1"/>
    <property type="molecule type" value="Genomic_DNA"/>
</dbReference>
<dbReference type="Pfam" id="PF22974">
    <property type="entry name" value="DUF7029"/>
    <property type="match status" value="1"/>
</dbReference>
<keyword evidence="2" id="KW-0732">Signal</keyword>
<feature type="signal peptide" evidence="2">
    <location>
        <begin position="1"/>
        <end position="20"/>
    </location>
</feature>
<sequence>MLLLAFVTALLLGLAAPTLAARREFSFRNVTGNGTVQTEVETKLHATPAGTGYANNHTLRSSSSTQTPTATFVNTAPSVTLSPNVHWSYDTKAVKNVIPIEPKQGSELYYGVSDPSKSGHYAFLKYHFSLPSVNLDHTEHVTVKHDPGKGMIALFNNDDTFKRAMDTWPSKGGLILIAYTEGCGDYANRERCYFNVTGLEYNLKERSIVAKGSSKHPDQITTSGETEWGWWSAGNKKESQAHASATASDEASGSTSSAASSSENPGSNGFAVAGRKNRLMGESDCPTIGESNNGLVTACLGPTFDHMLDQKLGYGRESSDSKKFLEDMLYGHSSSAYFASSTVYHGAKRIRRQSPVKRPVLLPEAFYNQAAETTSDIYLSGESIGGTIDHGFSFKLPDPASVHVTAKTVPGNGTGQAISPWGDAVLLKSFQPERASKKKTSYLRVYCVGCGVSGHARVAGRARWSPFRGLEEGRVELNVNIKFVLKLGIEARHTLKHDFSSELFSYGLPGLSYGIITIGPYVSVGARVGFDATAKGKILAGAEMGLQDALVVIDIVDPSQNRRSGWKPYFKPVFEADGELTLSAEMGLPVGIKCGLKILRWEKAVGIIDEPSVKGSAQTAGQVALTDSGKVTAGFKGNCIGIMTQLSWRHRLWAGITDRLGDPMLDTGDRAVFRKCIGETIPAPQRNRTSGMPSHIMKIPKKKVQQRRTVAGPENALSDSTGLSRLRYDMATAPTELYNNSNNSNNTLSHRLSQLLNPTASAKVVSCANGNLYVVRNDNRDNENCFELWHTTRHSEVVYDVVQRSLHYYSDTMSKLGVSRLRASNEDEVPRTSVPVAFVPPRNPKGQDLYVAVNHAQEVFYPIVCDYGDRGASKVFVAKDPIQGVEVLQRKDVVYSVTGGAVSKCRILALKA</sequence>
<gene>
    <name evidence="4" type="ORF">QQS21_012134</name>
</gene>
<dbReference type="Proteomes" id="UP001251528">
    <property type="component" value="Unassembled WGS sequence"/>
</dbReference>
<dbReference type="InterPro" id="IPR054293">
    <property type="entry name" value="DUF7029"/>
</dbReference>
<reference evidence="4" key="1">
    <citation type="submission" date="2023-06" db="EMBL/GenBank/DDBJ databases">
        <title>Conoideocrella luteorostrata (Hypocreales: Clavicipitaceae), a potential biocontrol fungus for elongate hemlock scale in United States Christmas tree production areas.</title>
        <authorList>
            <person name="Barrett H."/>
            <person name="Lovett B."/>
            <person name="Macias A.M."/>
            <person name="Stajich J.E."/>
            <person name="Kasson M.T."/>
        </authorList>
    </citation>
    <scope>NUCLEOTIDE SEQUENCE</scope>
    <source>
        <strain evidence="4">ARSEF 14590</strain>
    </source>
</reference>
<keyword evidence="5" id="KW-1185">Reference proteome</keyword>
<evidence type="ECO:0000259" key="3">
    <source>
        <dbReference type="Pfam" id="PF22974"/>
    </source>
</evidence>
<evidence type="ECO:0000256" key="1">
    <source>
        <dbReference type="SAM" id="MobiDB-lite"/>
    </source>
</evidence>
<feature type="chain" id="PRO_5042512245" description="DUF7029 domain-containing protein" evidence="2">
    <location>
        <begin position="21"/>
        <end position="912"/>
    </location>
</feature>
<feature type="region of interest" description="Disordered" evidence="1">
    <location>
        <begin position="210"/>
        <end position="229"/>
    </location>
</feature>
<protein>
    <recommendedName>
        <fullName evidence="3">DUF7029 domain-containing protein</fullName>
    </recommendedName>
</protein>
<comment type="caution">
    <text evidence="4">The sequence shown here is derived from an EMBL/GenBank/DDBJ whole genome shotgun (WGS) entry which is preliminary data.</text>
</comment>
<evidence type="ECO:0000313" key="4">
    <source>
        <dbReference type="EMBL" id="KAK2590183.1"/>
    </source>
</evidence>
<evidence type="ECO:0000313" key="5">
    <source>
        <dbReference type="Proteomes" id="UP001251528"/>
    </source>
</evidence>